<dbReference type="EMBL" id="QWIK01002217">
    <property type="protein sequence ID" value="RMX89623.1"/>
    <property type="molecule type" value="Genomic_DNA"/>
</dbReference>
<dbReference type="Gene3D" id="1.10.150.320">
    <property type="entry name" value="Photosystem II 12 kDa extrinsic protein"/>
    <property type="match status" value="1"/>
</dbReference>
<reference evidence="2 3" key="1">
    <citation type="journal article" date="2018" name="BMC Genomics">
        <title>Genomic evidence for intraspecific hybridization in a clonal and extremely halotolerant yeast.</title>
        <authorList>
            <person name="Gostincar C."/>
            <person name="Stajich J.E."/>
            <person name="Zupancic J."/>
            <person name="Zalar P."/>
            <person name="Gunde-Cimerman N."/>
        </authorList>
    </citation>
    <scope>NUCLEOTIDE SEQUENCE [LARGE SCALE GENOMIC DNA]</scope>
    <source>
        <strain evidence="2 3">EXF-6654</strain>
    </source>
</reference>
<dbReference type="AlphaFoldDB" id="A0A3M6XFM2"/>
<dbReference type="SUPFAM" id="SSF47781">
    <property type="entry name" value="RuvA domain 2-like"/>
    <property type="match status" value="1"/>
</dbReference>
<proteinExistence type="predicted"/>
<feature type="region of interest" description="Disordered" evidence="1">
    <location>
        <begin position="1"/>
        <end position="100"/>
    </location>
</feature>
<feature type="compositionally biased region" description="Polar residues" evidence="1">
    <location>
        <begin position="42"/>
        <end position="53"/>
    </location>
</feature>
<accession>A0A3M6XFM2</accession>
<dbReference type="InterPro" id="IPR010994">
    <property type="entry name" value="RuvA_2-like"/>
</dbReference>
<comment type="caution">
    <text evidence="2">The sequence shown here is derived from an EMBL/GenBank/DDBJ whole genome shotgun (WGS) entry which is preliminary data.</text>
</comment>
<feature type="compositionally biased region" description="Acidic residues" evidence="1">
    <location>
        <begin position="263"/>
        <end position="273"/>
    </location>
</feature>
<evidence type="ECO:0000313" key="2">
    <source>
        <dbReference type="EMBL" id="RMX89623.1"/>
    </source>
</evidence>
<dbReference type="Proteomes" id="UP000282582">
    <property type="component" value="Unassembled WGS sequence"/>
</dbReference>
<sequence length="435" mass="47270">MHRQPLRPKLLSQKSGLQEASGVPKPTKQFAVYSDKAKPATSKPTNVANTSQARAPAVQTHVRSPKRTSSEAIPSLGRPSKVSRPNPTKPAATAPPGLSKDAIEALIEQKVTEALAGRVDSTTVSTADPISDEVQKRLDALEKRVEGQETERAEGLQYLLMAKQHQVRGEEVSALKMYQLALPHFPGNEKLVRKMSALQDRIAMKKVEKRSSPAAKRAAIPPPLAEHPAPEPVPAPLPKPTARRRIKVDEDDESFHEDPAEQHDDEDDDDEDSFIYRPRTKIRQRPVMSRLVRSATASTAAAPPKPSAAPSVEGQEDPDEEEQQDDPHPHPARPLSAGTDTSTEDLTTDFLSGETPRTKHILRVINTKDVSKIKLLRGVGPKKAEAIVNAICDLEEEENGGRECRVESLGQLGKLKGVGVKTVEGMRAGLGGLAL</sequence>
<feature type="region of interest" description="Disordered" evidence="1">
    <location>
        <begin position="206"/>
        <end position="354"/>
    </location>
</feature>
<feature type="compositionally biased region" description="Low complexity" evidence="1">
    <location>
        <begin position="85"/>
        <end position="96"/>
    </location>
</feature>
<organism evidence="2 3">
    <name type="scientific">Hortaea werneckii</name>
    <name type="common">Black yeast</name>
    <name type="synonym">Cladosporium werneckii</name>
    <dbReference type="NCBI Taxonomy" id="91943"/>
    <lineage>
        <taxon>Eukaryota</taxon>
        <taxon>Fungi</taxon>
        <taxon>Dikarya</taxon>
        <taxon>Ascomycota</taxon>
        <taxon>Pezizomycotina</taxon>
        <taxon>Dothideomycetes</taxon>
        <taxon>Dothideomycetidae</taxon>
        <taxon>Mycosphaerellales</taxon>
        <taxon>Teratosphaeriaceae</taxon>
        <taxon>Hortaea</taxon>
    </lineage>
</organism>
<gene>
    <name evidence="2" type="ORF">D0868_14633</name>
</gene>
<name>A0A3M6XFM2_HORWE</name>
<evidence type="ECO:0000313" key="3">
    <source>
        <dbReference type="Proteomes" id="UP000282582"/>
    </source>
</evidence>
<protein>
    <submittedName>
        <fullName evidence="2">Uncharacterized protein</fullName>
    </submittedName>
</protein>
<feature type="compositionally biased region" description="Pro residues" evidence="1">
    <location>
        <begin position="220"/>
        <end position="239"/>
    </location>
</feature>
<evidence type="ECO:0000256" key="1">
    <source>
        <dbReference type="SAM" id="MobiDB-lite"/>
    </source>
</evidence>
<feature type="compositionally biased region" description="Acidic residues" evidence="1">
    <location>
        <begin position="314"/>
        <end position="324"/>
    </location>
</feature>